<comment type="caution">
    <text evidence="2">The sequence shown here is derived from an EMBL/GenBank/DDBJ whole genome shotgun (WGS) entry which is preliminary data.</text>
</comment>
<organism evidence="2 3">
    <name type="scientific">Micromonospora harpali</name>
    <dbReference type="NCBI Taxonomy" id="1490225"/>
    <lineage>
        <taxon>Bacteria</taxon>
        <taxon>Bacillati</taxon>
        <taxon>Actinomycetota</taxon>
        <taxon>Actinomycetes</taxon>
        <taxon>Micromonosporales</taxon>
        <taxon>Micromonosporaceae</taxon>
        <taxon>Micromonospora</taxon>
    </lineage>
</organism>
<dbReference type="RefSeq" id="WP_377539249.1">
    <property type="nucleotide sequence ID" value="NZ_JBHSQQ010000629.1"/>
</dbReference>
<proteinExistence type="predicted"/>
<protein>
    <submittedName>
        <fullName evidence="2">Esterase/lipase family protein</fullName>
    </submittedName>
</protein>
<evidence type="ECO:0000313" key="3">
    <source>
        <dbReference type="Proteomes" id="UP001596207"/>
    </source>
</evidence>
<dbReference type="Proteomes" id="UP001596207">
    <property type="component" value="Unassembled WGS sequence"/>
</dbReference>
<feature type="non-terminal residue" evidence="2">
    <location>
        <position position="1"/>
    </location>
</feature>
<dbReference type="EMBL" id="JBHSQQ010000629">
    <property type="protein sequence ID" value="MFC5946309.1"/>
    <property type="molecule type" value="Genomic_DNA"/>
</dbReference>
<name>A0ABW1I1W9_9ACTN</name>
<sequence>EKSGLFLPGGMFDLVLRPYETVTKQVVWDTEGFAWYKGQARSDRAVTAKLLVAGGVVHDNRTEPLLVRPKPVVLVHGFIKDAQTWGDHASLLASLHPLLKGFAVGDGQAPGKLSLGDPANPYEPTLNYGENARQLSLYVKGVLEKTGASRVDLLTHSLGGPVALLMLHNYDVENPLDGKPSVNRLLQMGAPILGTPCADLVMDLVHDEQRRNPDAKMPYWPALLYMSEEFAPEFHDEVTGPSEVKVSTLVGWKHKVKCPRLDREKGEFVDTEIDGDGFVPWQSAHAGYYDSLYTTTTHGEMTRSAEDIRTYVKPRLASRLTDSDNPSGELPPKPEEEGKQATGPGRDSAEPGRGVTAAGAGAD</sequence>
<evidence type="ECO:0000256" key="1">
    <source>
        <dbReference type="SAM" id="MobiDB-lite"/>
    </source>
</evidence>
<dbReference type="InterPro" id="IPR029058">
    <property type="entry name" value="AB_hydrolase_fold"/>
</dbReference>
<evidence type="ECO:0000313" key="2">
    <source>
        <dbReference type="EMBL" id="MFC5946309.1"/>
    </source>
</evidence>
<dbReference type="Gene3D" id="3.40.50.1820">
    <property type="entry name" value="alpha/beta hydrolase"/>
    <property type="match status" value="1"/>
</dbReference>
<keyword evidence="3" id="KW-1185">Reference proteome</keyword>
<reference evidence="3" key="1">
    <citation type="journal article" date="2019" name="Int. J. Syst. Evol. Microbiol.">
        <title>The Global Catalogue of Microorganisms (GCM) 10K type strain sequencing project: providing services to taxonomists for standard genome sequencing and annotation.</title>
        <authorList>
            <consortium name="The Broad Institute Genomics Platform"/>
            <consortium name="The Broad Institute Genome Sequencing Center for Infectious Disease"/>
            <person name="Wu L."/>
            <person name="Ma J."/>
        </authorList>
    </citation>
    <scope>NUCLEOTIDE SEQUENCE [LARGE SCALE GENOMIC DNA]</scope>
    <source>
        <strain evidence="3">CGMCC 4.7173</strain>
    </source>
</reference>
<feature type="non-terminal residue" evidence="2">
    <location>
        <position position="363"/>
    </location>
</feature>
<accession>A0ABW1I1W9</accession>
<gene>
    <name evidence="2" type="ORF">ACFPZ4_33300</name>
</gene>
<dbReference type="SUPFAM" id="SSF53474">
    <property type="entry name" value="alpha/beta-Hydrolases"/>
    <property type="match status" value="1"/>
</dbReference>
<feature type="region of interest" description="Disordered" evidence="1">
    <location>
        <begin position="316"/>
        <end position="363"/>
    </location>
</feature>